<protein>
    <submittedName>
        <fullName evidence="2">Uncharacterized protein</fullName>
    </submittedName>
</protein>
<organism evidence="2 3">
    <name type="scientific">Cyphellophora europaea (strain CBS 101466)</name>
    <name type="common">Phialophora europaea</name>
    <dbReference type="NCBI Taxonomy" id="1220924"/>
    <lineage>
        <taxon>Eukaryota</taxon>
        <taxon>Fungi</taxon>
        <taxon>Dikarya</taxon>
        <taxon>Ascomycota</taxon>
        <taxon>Pezizomycotina</taxon>
        <taxon>Eurotiomycetes</taxon>
        <taxon>Chaetothyriomycetidae</taxon>
        <taxon>Chaetothyriales</taxon>
        <taxon>Cyphellophoraceae</taxon>
        <taxon>Cyphellophora</taxon>
    </lineage>
</organism>
<dbReference type="InParanoid" id="W2S5T8"/>
<dbReference type="PANTHER" id="PTHR37535:SF3">
    <property type="entry name" value="FLUG DOMAIN-CONTAINING PROTEIN"/>
    <property type="match status" value="1"/>
</dbReference>
<dbReference type="GeneID" id="19978261"/>
<feature type="compositionally biased region" description="Low complexity" evidence="1">
    <location>
        <begin position="880"/>
        <end position="892"/>
    </location>
</feature>
<evidence type="ECO:0000256" key="1">
    <source>
        <dbReference type="SAM" id="MobiDB-lite"/>
    </source>
</evidence>
<accession>W2S5T8</accession>
<dbReference type="eggNOG" id="ENOG502SH56">
    <property type="taxonomic scope" value="Eukaryota"/>
</dbReference>
<keyword evidence="3" id="KW-1185">Reference proteome</keyword>
<name>W2S5T8_CYPE1</name>
<feature type="compositionally biased region" description="Basic and acidic residues" evidence="1">
    <location>
        <begin position="869"/>
        <end position="879"/>
    </location>
</feature>
<reference evidence="2 3" key="1">
    <citation type="submission" date="2013-03" db="EMBL/GenBank/DDBJ databases">
        <title>The Genome Sequence of Phialophora europaea CBS 101466.</title>
        <authorList>
            <consortium name="The Broad Institute Genomics Platform"/>
            <person name="Cuomo C."/>
            <person name="de Hoog S."/>
            <person name="Gorbushina A."/>
            <person name="Walker B."/>
            <person name="Young S.K."/>
            <person name="Zeng Q."/>
            <person name="Gargeya S."/>
            <person name="Fitzgerald M."/>
            <person name="Haas B."/>
            <person name="Abouelleil A."/>
            <person name="Allen A.W."/>
            <person name="Alvarado L."/>
            <person name="Arachchi H.M."/>
            <person name="Berlin A.M."/>
            <person name="Chapman S.B."/>
            <person name="Gainer-Dewar J."/>
            <person name="Goldberg J."/>
            <person name="Griggs A."/>
            <person name="Gujja S."/>
            <person name="Hansen M."/>
            <person name="Howarth C."/>
            <person name="Imamovic A."/>
            <person name="Ireland A."/>
            <person name="Larimer J."/>
            <person name="McCowan C."/>
            <person name="Murphy C."/>
            <person name="Pearson M."/>
            <person name="Poon T.W."/>
            <person name="Priest M."/>
            <person name="Roberts A."/>
            <person name="Saif S."/>
            <person name="Shea T."/>
            <person name="Sisk P."/>
            <person name="Sykes S."/>
            <person name="Wortman J."/>
            <person name="Nusbaum C."/>
            <person name="Birren B."/>
        </authorList>
    </citation>
    <scope>NUCLEOTIDE SEQUENCE [LARGE SCALE GENOMIC DNA]</scope>
    <source>
        <strain evidence="2 3">CBS 101466</strain>
    </source>
</reference>
<proteinExistence type="predicted"/>
<dbReference type="PANTHER" id="PTHR37535">
    <property type="entry name" value="FLUG DOMAIN PROTEIN"/>
    <property type="match status" value="1"/>
</dbReference>
<dbReference type="AlphaFoldDB" id="W2S5T8"/>
<gene>
    <name evidence="2" type="ORF">HMPREF1541_10922</name>
</gene>
<dbReference type="Proteomes" id="UP000030752">
    <property type="component" value="Unassembled WGS sequence"/>
</dbReference>
<dbReference type="EMBL" id="KB822716">
    <property type="protein sequence ID" value="ETN44057.1"/>
    <property type="molecule type" value="Genomic_DNA"/>
</dbReference>
<dbReference type="OrthoDB" id="4357582at2759"/>
<dbReference type="VEuPathDB" id="FungiDB:HMPREF1541_10922"/>
<evidence type="ECO:0000313" key="2">
    <source>
        <dbReference type="EMBL" id="ETN44057.1"/>
    </source>
</evidence>
<dbReference type="Pfam" id="PF11917">
    <property type="entry name" value="DUF3435"/>
    <property type="match status" value="1"/>
</dbReference>
<dbReference type="InterPro" id="IPR021842">
    <property type="entry name" value="DUF3435"/>
</dbReference>
<dbReference type="RefSeq" id="XP_008713813.1">
    <property type="nucleotide sequence ID" value="XM_008715591.1"/>
</dbReference>
<dbReference type="STRING" id="1220924.W2S5T8"/>
<dbReference type="HOGENOM" id="CLU_011524_0_0_1"/>
<sequence>MKDSPAIARRRARQARLRDERSYHTWIATVTADIVQKPVRPLTEAAYGRMLQEWEQFAAEMSQDVSPLDMVTLKKFLKWYCDGRKGRLATGSDGDKEQRITQNSAYTCWKSFMTAWHRRTGEVFSKSIQNTIETLIYGGDNNWLNLRTARRPTRNFTLMDFQACVRQLWQNDWYDYRCEAYRIGLHLMMLMHIGTSARSAEYVMNLRYRVGLLFVSSVEDSLTPQDTMLYQVWFEDHAQPQLVIDLCRNHTKGLANLPRQQPEHLLYELVDLPFYYNAVAFFVASLLAVQGLRDFRSWSDVCAASKPPDRNFLCLVYTEDVRDRHVFTRYTERSERESKAATSLVNALGLLGQRTGFRDKPTPGAIRREALLQVDRHGYSINERMRHADHRNANTYGSYYQNAISTVDGQATYFGLEQQSPRLHELFRGFSIRRDHQYRPEVPSRLQGQMRVAECGTEGRTAIDQAETPQTAYRNRRRLKDKILREERQSRTSETGSDLVCVYESDFQQSRRLMPERDRLADTLFEVGSLRGAQGIDLMNDLVSLFASQNSETYCVELNGSRSHCDTCRVARSAIASQDWWRHVYHCRKERSELGGGFNDFCFFCYTWIDHVDAWAAHADQHSHNMPLKCSLAMFRGAVLRPAWCPDCMSRTRKPGANAKRLTQFFNTTVWKAHMDKHVHELRSERHQCLHPRCVQLPSYATIAEYIAHRWDIHLIPAPDSDMNGSARWDEAWNNDSATEKAYCAAAGLRRSDRPAVSRRIRIPPHVPVLATEGSASNCDAEDDQDCRYWTDESPATQKRLSLSISSPSSCQQKSPCFRATPPKVVNSKTSTFEVVIPPKPPGWDDVPLLDCIGCNDRSTDRNANCEEIASDHSHDRSRGSPARPSSRATSDSAKRSMYSEEETISVAGGIQNAIPRKTEMSEDAIRRRKAITEMHARIRERRRPRIK</sequence>
<feature type="region of interest" description="Disordered" evidence="1">
    <location>
        <begin position="869"/>
        <end position="903"/>
    </location>
</feature>
<evidence type="ECO:0000313" key="3">
    <source>
        <dbReference type="Proteomes" id="UP000030752"/>
    </source>
</evidence>